<dbReference type="EC" id="2.7.7.3" evidence="9"/>
<comment type="subcellular location">
    <subcellularLocation>
        <location evidence="9">Cytoplasm</location>
    </subcellularLocation>
</comment>
<evidence type="ECO:0000259" key="10">
    <source>
        <dbReference type="Pfam" id="PF01467"/>
    </source>
</evidence>
<dbReference type="HAMAP" id="MF_00151">
    <property type="entry name" value="PPAT_bact"/>
    <property type="match status" value="1"/>
</dbReference>
<keyword evidence="6 9" id="KW-0460">Magnesium</keyword>
<feature type="binding site" evidence="9">
    <location>
        <position position="41"/>
    </location>
    <ligand>
        <name>substrate</name>
    </ligand>
</feature>
<comment type="cofactor">
    <cofactor evidence="9">
        <name>Mg(2+)</name>
        <dbReference type="ChEBI" id="CHEBI:18420"/>
    </cofactor>
</comment>
<dbReference type="SUPFAM" id="SSF52374">
    <property type="entry name" value="Nucleotidylyl transferase"/>
    <property type="match status" value="1"/>
</dbReference>
<evidence type="ECO:0000256" key="9">
    <source>
        <dbReference type="HAMAP-Rule" id="MF_00151"/>
    </source>
</evidence>
<dbReference type="RefSeq" id="WP_120784227.1">
    <property type="nucleotide sequence ID" value="NZ_CP032626.1"/>
</dbReference>
<dbReference type="PANTHER" id="PTHR21342:SF1">
    <property type="entry name" value="PHOSPHOPANTETHEINE ADENYLYLTRANSFERASE"/>
    <property type="match status" value="1"/>
</dbReference>
<dbReference type="GO" id="GO:0004595">
    <property type="term" value="F:pantetheine-phosphate adenylyltransferase activity"/>
    <property type="evidence" value="ECO:0007669"/>
    <property type="project" value="UniProtKB-UniRule"/>
</dbReference>
<evidence type="ECO:0000256" key="4">
    <source>
        <dbReference type="ARBA" id="ARBA00022741"/>
    </source>
</evidence>
<dbReference type="GO" id="GO:0005524">
    <property type="term" value="F:ATP binding"/>
    <property type="evidence" value="ECO:0007669"/>
    <property type="project" value="UniProtKB-KW"/>
</dbReference>
<dbReference type="NCBIfam" id="TIGR01510">
    <property type="entry name" value="coaD_prev_kdtB"/>
    <property type="match status" value="1"/>
</dbReference>
<feature type="binding site" evidence="9">
    <location>
        <position position="87"/>
    </location>
    <ligand>
        <name>substrate</name>
    </ligand>
</feature>
<evidence type="ECO:0000256" key="6">
    <source>
        <dbReference type="ARBA" id="ARBA00022842"/>
    </source>
</evidence>
<dbReference type="KEGG" id="abom:D7I45_02745"/>
<comment type="similarity">
    <text evidence="9">Belongs to the bacterial CoaD family.</text>
</comment>
<dbReference type="Pfam" id="PF01467">
    <property type="entry name" value="CTP_transf_like"/>
    <property type="match status" value="1"/>
</dbReference>
<reference evidence="11 12" key="1">
    <citation type="submission" date="2018-09" db="EMBL/GenBank/DDBJ databases">
        <title>Genome sequencing of strain BHWM-4.</title>
        <authorList>
            <person name="Heo J."/>
            <person name="Kim S.-J."/>
            <person name="Kwon S.-W."/>
        </authorList>
    </citation>
    <scope>NUCLEOTIDE SEQUENCE [LARGE SCALE GENOMIC DNA]</scope>
    <source>
        <strain evidence="11 12">BHWM-4</strain>
    </source>
</reference>
<keyword evidence="5 9" id="KW-0067">ATP-binding</keyword>
<sequence length="158" mass="17698">MTTAIFPGSFDPITNGHLDLIKRASKLFDKVIITVANNTSKNGVFNAQERIDLIKPNIDAMNNVEVREAKGLTVDFARQVGAKVIIRGLRNSTDFNSESSISNMNYHLDNDIESVFLITRPKYQAVSSSLIREIAYFGGDIEEYVPDNVANSLRKRFK</sequence>
<dbReference type="EMBL" id="CP032626">
    <property type="protein sequence ID" value="AYF92459.1"/>
    <property type="molecule type" value="Genomic_DNA"/>
</dbReference>
<dbReference type="AlphaFoldDB" id="A0A387ASX9"/>
<feature type="binding site" evidence="9">
    <location>
        <begin position="123"/>
        <end position="129"/>
    </location>
    <ligand>
        <name>ATP</name>
        <dbReference type="ChEBI" id="CHEBI:30616"/>
    </ligand>
</feature>
<dbReference type="PRINTS" id="PR01020">
    <property type="entry name" value="LPSBIOSNTHSS"/>
</dbReference>
<feature type="binding site" evidence="9">
    <location>
        <position position="9"/>
    </location>
    <ligand>
        <name>substrate</name>
    </ligand>
</feature>
<evidence type="ECO:0000256" key="5">
    <source>
        <dbReference type="ARBA" id="ARBA00022840"/>
    </source>
</evidence>
<comment type="catalytic activity">
    <reaction evidence="8 9">
        <text>(R)-4'-phosphopantetheine + ATP + H(+) = 3'-dephospho-CoA + diphosphate</text>
        <dbReference type="Rhea" id="RHEA:19801"/>
        <dbReference type="ChEBI" id="CHEBI:15378"/>
        <dbReference type="ChEBI" id="CHEBI:30616"/>
        <dbReference type="ChEBI" id="CHEBI:33019"/>
        <dbReference type="ChEBI" id="CHEBI:57328"/>
        <dbReference type="ChEBI" id="CHEBI:61723"/>
        <dbReference type="EC" id="2.7.7.3"/>
    </reaction>
</comment>
<feature type="site" description="Transition state stabilizer" evidence="9">
    <location>
        <position position="17"/>
    </location>
</feature>
<feature type="domain" description="Cytidyltransferase-like" evidence="10">
    <location>
        <begin position="5"/>
        <end position="133"/>
    </location>
</feature>
<keyword evidence="4 9" id="KW-0547">Nucleotide-binding</keyword>
<name>A0A387ASX9_9LACO</name>
<keyword evidence="1 9" id="KW-0963">Cytoplasm</keyword>
<evidence type="ECO:0000256" key="1">
    <source>
        <dbReference type="ARBA" id="ARBA00022490"/>
    </source>
</evidence>
<evidence type="ECO:0000256" key="7">
    <source>
        <dbReference type="ARBA" id="ARBA00022993"/>
    </source>
</evidence>
<dbReference type="InterPro" id="IPR014729">
    <property type="entry name" value="Rossmann-like_a/b/a_fold"/>
</dbReference>
<protein>
    <recommendedName>
        <fullName evidence="9">Phosphopantetheine adenylyltransferase</fullName>
        <ecNumber evidence="9">2.7.7.3</ecNumber>
    </recommendedName>
    <alternativeName>
        <fullName evidence="9">Dephospho-CoA pyrophosphorylase</fullName>
    </alternativeName>
    <alternativeName>
        <fullName evidence="9">Pantetheine-phosphate adenylyltransferase</fullName>
        <shortName evidence="9">PPAT</shortName>
    </alternativeName>
</protein>
<evidence type="ECO:0000313" key="11">
    <source>
        <dbReference type="EMBL" id="AYF92459.1"/>
    </source>
</evidence>
<keyword evidence="2 9" id="KW-0808">Transferase</keyword>
<accession>A0A387ASX9</accession>
<feature type="binding site" evidence="9">
    <location>
        <begin position="9"/>
        <end position="10"/>
    </location>
    <ligand>
        <name>ATP</name>
        <dbReference type="ChEBI" id="CHEBI:30616"/>
    </ligand>
</feature>
<organism evidence="11 12">
    <name type="scientific">Apilactobacillus bombintestini</name>
    <dbReference type="NCBI Taxonomy" id="2419772"/>
    <lineage>
        <taxon>Bacteria</taxon>
        <taxon>Bacillati</taxon>
        <taxon>Bacillota</taxon>
        <taxon>Bacilli</taxon>
        <taxon>Lactobacillales</taxon>
        <taxon>Lactobacillaceae</taxon>
        <taxon>Apilactobacillus</taxon>
    </lineage>
</organism>
<keyword evidence="12" id="KW-1185">Reference proteome</keyword>
<comment type="pathway">
    <text evidence="9">Cofactor biosynthesis; coenzyme A biosynthesis; CoA from (R)-pantothenate: step 4/5.</text>
</comment>
<dbReference type="GO" id="GO:0015937">
    <property type="term" value="P:coenzyme A biosynthetic process"/>
    <property type="evidence" value="ECO:0007669"/>
    <property type="project" value="UniProtKB-UniRule"/>
</dbReference>
<evidence type="ECO:0000256" key="8">
    <source>
        <dbReference type="ARBA" id="ARBA00029346"/>
    </source>
</evidence>
<feature type="binding site" evidence="9">
    <location>
        <begin position="88"/>
        <end position="90"/>
    </location>
    <ligand>
        <name>ATP</name>
        <dbReference type="ChEBI" id="CHEBI:30616"/>
    </ligand>
</feature>
<evidence type="ECO:0000313" key="12">
    <source>
        <dbReference type="Proteomes" id="UP000272003"/>
    </source>
</evidence>
<dbReference type="OrthoDB" id="9806661at2"/>
<keyword evidence="3 9" id="KW-0548">Nucleotidyltransferase</keyword>
<evidence type="ECO:0000256" key="2">
    <source>
        <dbReference type="ARBA" id="ARBA00022679"/>
    </source>
</evidence>
<dbReference type="GO" id="GO:0005737">
    <property type="term" value="C:cytoplasm"/>
    <property type="evidence" value="ECO:0007669"/>
    <property type="project" value="UniProtKB-SubCell"/>
</dbReference>
<dbReference type="Proteomes" id="UP000272003">
    <property type="component" value="Chromosome"/>
</dbReference>
<evidence type="ECO:0000256" key="3">
    <source>
        <dbReference type="ARBA" id="ARBA00022695"/>
    </source>
</evidence>
<proteinExistence type="inferred from homology"/>
<feature type="binding site" evidence="9">
    <location>
        <position position="17"/>
    </location>
    <ligand>
        <name>ATP</name>
        <dbReference type="ChEBI" id="CHEBI:30616"/>
    </ligand>
</feature>
<dbReference type="UniPathway" id="UPA00241">
    <property type="reaction ID" value="UER00355"/>
</dbReference>
<comment type="subunit">
    <text evidence="9">Homohexamer.</text>
</comment>
<feature type="binding site" evidence="9">
    <location>
        <position position="98"/>
    </location>
    <ligand>
        <name>ATP</name>
        <dbReference type="ChEBI" id="CHEBI:30616"/>
    </ligand>
</feature>
<dbReference type="PANTHER" id="PTHR21342">
    <property type="entry name" value="PHOSPHOPANTETHEINE ADENYLYLTRANSFERASE"/>
    <property type="match status" value="1"/>
</dbReference>
<keyword evidence="7 9" id="KW-0173">Coenzyme A biosynthesis</keyword>
<dbReference type="InterPro" id="IPR004821">
    <property type="entry name" value="Cyt_trans-like"/>
</dbReference>
<dbReference type="InterPro" id="IPR001980">
    <property type="entry name" value="PPAT"/>
</dbReference>
<feature type="binding site" evidence="9">
    <location>
        <position position="73"/>
    </location>
    <ligand>
        <name>substrate</name>
    </ligand>
</feature>
<dbReference type="Gene3D" id="3.40.50.620">
    <property type="entry name" value="HUPs"/>
    <property type="match status" value="1"/>
</dbReference>
<comment type="function">
    <text evidence="9">Reversibly transfers an adenylyl group from ATP to 4'-phosphopantetheine, yielding dephospho-CoA (dPCoA) and pyrophosphate.</text>
</comment>
<dbReference type="CDD" id="cd02163">
    <property type="entry name" value="PPAT"/>
    <property type="match status" value="1"/>
</dbReference>
<dbReference type="NCBIfam" id="TIGR00125">
    <property type="entry name" value="cyt_tran_rel"/>
    <property type="match status" value="1"/>
</dbReference>
<gene>
    <name evidence="9" type="primary">coaD</name>
    <name evidence="11" type="ORF">D7I45_02745</name>
</gene>